<name>A0A3N4J3K6_9PEZI</name>
<evidence type="ECO:0000256" key="1">
    <source>
        <dbReference type="SAM" id="MobiDB-lite"/>
    </source>
</evidence>
<evidence type="ECO:0000313" key="3">
    <source>
        <dbReference type="Proteomes" id="UP000276215"/>
    </source>
</evidence>
<reference evidence="2 3" key="1">
    <citation type="journal article" date="2018" name="Nat. Ecol. Evol.">
        <title>Pezizomycetes genomes reveal the molecular basis of ectomycorrhizal truffle lifestyle.</title>
        <authorList>
            <person name="Murat C."/>
            <person name="Payen T."/>
            <person name="Noel B."/>
            <person name="Kuo A."/>
            <person name="Morin E."/>
            <person name="Chen J."/>
            <person name="Kohler A."/>
            <person name="Krizsan K."/>
            <person name="Balestrini R."/>
            <person name="Da Silva C."/>
            <person name="Montanini B."/>
            <person name="Hainaut M."/>
            <person name="Levati E."/>
            <person name="Barry K.W."/>
            <person name="Belfiori B."/>
            <person name="Cichocki N."/>
            <person name="Clum A."/>
            <person name="Dockter R.B."/>
            <person name="Fauchery L."/>
            <person name="Guy J."/>
            <person name="Iotti M."/>
            <person name="Le Tacon F."/>
            <person name="Lindquist E.A."/>
            <person name="Lipzen A."/>
            <person name="Malagnac F."/>
            <person name="Mello A."/>
            <person name="Molinier V."/>
            <person name="Miyauchi S."/>
            <person name="Poulain J."/>
            <person name="Riccioni C."/>
            <person name="Rubini A."/>
            <person name="Sitrit Y."/>
            <person name="Splivallo R."/>
            <person name="Traeger S."/>
            <person name="Wang M."/>
            <person name="Zifcakova L."/>
            <person name="Wipf D."/>
            <person name="Zambonelli A."/>
            <person name="Paolocci F."/>
            <person name="Nowrousian M."/>
            <person name="Ottonello S."/>
            <person name="Baldrian P."/>
            <person name="Spatafora J.W."/>
            <person name="Henrissat B."/>
            <person name="Nagy L.G."/>
            <person name="Aury J.M."/>
            <person name="Wincker P."/>
            <person name="Grigoriev I.V."/>
            <person name="Bonfante P."/>
            <person name="Martin F.M."/>
        </authorList>
    </citation>
    <scope>NUCLEOTIDE SEQUENCE [LARGE SCALE GENOMIC DNA]</scope>
    <source>
        <strain evidence="2 3">120613-1</strain>
    </source>
</reference>
<feature type="region of interest" description="Disordered" evidence="1">
    <location>
        <begin position="82"/>
        <end position="104"/>
    </location>
</feature>
<dbReference type="Proteomes" id="UP000276215">
    <property type="component" value="Unassembled WGS sequence"/>
</dbReference>
<dbReference type="AlphaFoldDB" id="A0A3N4J3K6"/>
<evidence type="ECO:0000313" key="2">
    <source>
        <dbReference type="EMBL" id="RPA91688.1"/>
    </source>
</evidence>
<organism evidence="2 3">
    <name type="scientific">Choiromyces venosus 120613-1</name>
    <dbReference type="NCBI Taxonomy" id="1336337"/>
    <lineage>
        <taxon>Eukaryota</taxon>
        <taxon>Fungi</taxon>
        <taxon>Dikarya</taxon>
        <taxon>Ascomycota</taxon>
        <taxon>Pezizomycotina</taxon>
        <taxon>Pezizomycetes</taxon>
        <taxon>Pezizales</taxon>
        <taxon>Tuberaceae</taxon>
        <taxon>Choiromyces</taxon>
    </lineage>
</organism>
<gene>
    <name evidence="2" type="ORF">L873DRAFT_1819004</name>
</gene>
<proteinExistence type="predicted"/>
<protein>
    <submittedName>
        <fullName evidence="2">Uncharacterized protein</fullName>
    </submittedName>
</protein>
<dbReference type="EMBL" id="ML120490">
    <property type="protein sequence ID" value="RPA91688.1"/>
    <property type="molecule type" value="Genomic_DNA"/>
</dbReference>
<sequence length="104" mass="11800">MVDRVILGRSSASYSTQVSKFVPYDGMPLYIKSNGALERLIRNDLLVWRSPLASWFVCQSRLAGLAMSTGWENNIVGSEVKERPNYDGLTEGKQDRNFIKRQTD</sequence>
<keyword evidence="3" id="KW-1185">Reference proteome</keyword>
<accession>A0A3N4J3K6</accession>